<dbReference type="STRING" id="1203610.HMPREF1536_02433"/>
<reference evidence="2 3" key="1">
    <citation type="submission" date="2013-04" db="EMBL/GenBank/DDBJ databases">
        <title>The Genome Sequence of Parabacteroides gordonii DSM 23371.</title>
        <authorList>
            <consortium name="The Broad Institute Genomics Platform"/>
            <person name="Earl A."/>
            <person name="Ward D."/>
            <person name="Feldgarden M."/>
            <person name="Gevers D."/>
            <person name="Martens E."/>
            <person name="Sakamoto M."/>
            <person name="Benno Y."/>
            <person name="Suzuki N."/>
            <person name="Matsunaga N."/>
            <person name="Koshihara K."/>
            <person name="Seki M."/>
            <person name="Komiya H."/>
            <person name="Walker B."/>
            <person name="Young S."/>
            <person name="Zeng Q."/>
            <person name="Gargeya S."/>
            <person name="Fitzgerald M."/>
            <person name="Haas B."/>
            <person name="Abouelleil A."/>
            <person name="Allen A.W."/>
            <person name="Alvarado L."/>
            <person name="Arachchi H.M."/>
            <person name="Berlin A.M."/>
            <person name="Chapman S.B."/>
            <person name="Gainer-Dewar J."/>
            <person name="Goldberg J."/>
            <person name="Griggs A."/>
            <person name="Gujja S."/>
            <person name="Hansen M."/>
            <person name="Howarth C."/>
            <person name="Imamovic A."/>
            <person name="Ireland A."/>
            <person name="Larimer J."/>
            <person name="McCowan C."/>
            <person name="Murphy C."/>
            <person name="Pearson M."/>
            <person name="Poon T.W."/>
            <person name="Priest M."/>
            <person name="Roberts A."/>
            <person name="Saif S."/>
            <person name="Shea T."/>
            <person name="Sisk P."/>
            <person name="Sykes S."/>
            <person name="Wortman J."/>
            <person name="Nusbaum C."/>
            <person name="Birren B."/>
        </authorList>
    </citation>
    <scope>NUCLEOTIDE SEQUENCE [LARGE SCALE GENOMIC DNA]</scope>
    <source>
        <strain evidence="2 3">MS-1</strain>
    </source>
</reference>
<name>A0A0F5JBT4_9BACT</name>
<evidence type="ECO:0000259" key="1">
    <source>
        <dbReference type="Pfam" id="PF00535"/>
    </source>
</evidence>
<gene>
    <name evidence="2" type="ORF">HMPREF1536_02433</name>
</gene>
<dbReference type="PATRIC" id="fig|1203610.3.peg.2498"/>
<dbReference type="Gene3D" id="3.90.550.10">
    <property type="entry name" value="Spore Coat Polysaccharide Biosynthesis Protein SpsA, Chain A"/>
    <property type="match status" value="1"/>
</dbReference>
<dbReference type="Proteomes" id="UP000033035">
    <property type="component" value="Unassembled WGS sequence"/>
</dbReference>
<keyword evidence="3" id="KW-1185">Reference proteome</keyword>
<dbReference type="AlphaFoldDB" id="A0A0F5JBT4"/>
<dbReference type="SUPFAM" id="SSF53448">
    <property type="entry name" value="Nucleotide-diphospho-sugar transferases"/>
    <property type="match status" value="1"/>
</dbReference>
<sequence>MKNIILSIIIPAYNTSDYLKKCIDSLLFQTLQKIEVIVVDDGSTNDLTSIIDSYGNKENLIYIRNEYSVGPGAARNIGLCRAKGKFIAFCDSDDWVDLDLYEKSIAHMEKTDADIGIFSVIRERDGFRGQPEYLCYFNQFYTFSSEMALRILSGQYEMGIKLHRACWNKVFRKSFLDASKARFEEGIYFQGVLFCVYTFLRAEKIVCVPHAAYHHYRRSDSIIQSFSEKHILDFKECYLRMRKYFVEENKFATYQLDYYRLCESYMNIIIKQIFEYEHSEERKKFFLRKVLQAFTSLITTDEYFAYATAEEIRQHIQPNITDTTLY</sequence>
<dbReference type="PANTHER" id="PTHR22916">
    <property type="entry name" value="GLYCOSYLTRANSFERASE"/>
    <property type="match status" value="1"/>
</dbReference>
<comment type="caution">
    <text evidence="2">The sequence shown here is derived from an EMBL/GenBank/DDBJ whole genome shotgun (WGS) entry which is preliminary data.</text>
</comment>
<protein>
    <recommendedName>
        <fullName evidence="1">Glycosyltransferase 2-like domain-containing protein</fullName>
    </recommendedName>
</protein>
<dbReference type="GO" id="GO:0016758">
    <property type="term" value="F:hexosyltransferase activity"/>
    <property type="evidence" value="ECO:0007669"/>
    <property type="project" value="UniProtKB-ARBA"/>
</dbReference>
<dbReference type="HOGENOM" id="CLU_025996_25_1_10"/>
<feature type="domain" description="Glycosyltransferase 2-like" evidence="1">
    <location>
        <begin position="7"/>
        <end position="175"/>
    </location>
</feature>
<accession>A0A0F5JBT4</accession>
<dbReference type="InterPro" id="IPR001173">
    <property type="entry name" value="Glyco_trans_2-like"/>
</dbReference>
<proteinExistence type="predicted"/>
<evidence type="ECO:0000313" key="2">
    <source>
        <dbReference type="EMBL" id="KKB54980.1"/>
    </source>
</evidence>
<dbReference type="EMBL" id="AQHW01000015">
    <property type="protein sequence ID" value="KKB54980.1"/>
    <property type="molecule type" value="Genomic_DNA"/>
</dbReference>
<evidence type="ECO:0000313" key="3">
    <source>
        <dbReference type="Proteomes" id="UP000033035"/>
    </source>
</evidence>
<dbReference type="InterPro" id="IPR029044">
    <property type="entry name" value="Nucleotide-diphossugar_trans"/>
</dbReference>
<dbReference type="RefSeq" id="WP_028729968.1">
    <property type="nucleotide sequence ID" value="NZ_KE386764.1"/>
</dbReference>
<dbReference type="PANTHER" id="PTHR22916:SF3">
    <property type="entry name" value="UDP-GLCNAC:BETAGAL BETA-1,3-N-ACETYLGLUCOSAMINYLTRANSFERASE-LIKE PROTEIN 1"/>
    <property type="match status" value="1"/>
</dbReference>
<organism evidence="2 3">
    <name type="scientific">Parabacteroides gordonii MS-1 = DSM 23371</name>
    <dbReference type="NCBI Taxonomy" id="1203610"/>
    <lineage>
        <taxon>Bacteria</taxon>
        <taxon>Pseudomonadati</taxon>
        <taxon>Bacteroidota</taxon>
        <taxon>Bacteroidia</taxon>
        <taxon>Bacteroidales</taxon>
        <taxon>Tannerellaceae</taxon>
        <taxon>Parabacteroides</taxon>
    </lineage>
</organism>
<dbReference type="Pfam" id="PF00535">
    <property type="entry name" value="Glycos_transf_2"/>
    <property type="match status" value="1"/>
</dbReference>
<dbReference type="CDD" id="cd00761">
    <property type="entry name" value="Glyco_tranf_GTA_type"/>
    <property type="match status" value="1"/>
</dbReference>